<dbReference type="EMBL" id="CAJMWV010006357">
    <property type="protein sequence ID" value="CAE6520970.1"/>
    <property type="molecule type" value="Genomic_DNA"/>
</dbReference>
<dbReference type="Gene3D" id="1.25.40.10">
    <property type="entry name" value="Tetratricopeptide repeat domain"/>
    <property type="match status" value="4"/>
</dbReference>
<dbReference type="PANTHER" id="PTHR19959:SF119">
    <property type="entry name" value="FUNGAL LIPASE-LIKE DOMAIN-CONTAINING PROTEIN"/>
    <property type="match status" value="1"/>
</dbReference>
<dbReference type="Proteomes" id="UP000663831">
    <property type="component" value="Unassembled WGS sequence"/>
</dbReference>
<dbReference type="SUPFAM" id="SSF81901">
    <property type="entry name" value="HCP-like"/>
    <property type="match status" value="1"/>
</dbReference>
<dbReference type="SUPFAM" id="SSF48452">
    <property type="entry name" value="TPR-like"/>
    <property type="match status" value="3"/>
</dbReference>
<proteinExistence type="predicted"/>
<comment type="caution">
    <text evidence="2">The sequence shown here is derived from an EMBL/GenBank/DDBJ whole genome shotgun (WGS) entry which is preliminary data.</text>
</comment>
<protein>
    <recommendedName>
        <fullName evidence="1">CHAT domain-containing protein</fullName>
    </recommendedName>
</protein>
<feature type="domain" description="CHAT" evidence="1">
    <location>
        <begin position="946"/>
        <end position="1171"/>
    </location>
</feature>
<evidence type="ECO:0000259" key="1">
    <source>
        <dbReference type="Pfam" id="PF12770"/>
    </source>
</evidence>
<reference evidence="2" key="1">
    <citation type="submission" date="2021-01" db="EMBL/GenBank/DDBJ databases">
        <authorList>
            <person name="Kaushik A."/>
        </authorList>
    </citation>
    <scope>NUCLEOTIDE SEQUENCE</scope>
    <source>
        <strain evidence="2">AG3-1AP</strain>
    </source>
</reference>
<name>A0A8H3DDB0_9AGAM</name>
<sequence>MRPSEQMIEHRLRSGADNSHILAEVAEHRDRESHDTPAQVQEPYEKIQGKPRKLVGFENYETQTKAARLDELAKSHHAQFRLHEEMNEIENAIEYGTRALDLTPDGHQNLSARLSRLGVFYYDRFQRLGELEDIEKSIEYETRALHLTPQDHPDLPDRLGSLGASFHSQFLRLGKLSDIEKSIEYETRALDLTPRDHADLPYRVSSLGSSYYVRFLHLGNLNDIEKSIEYESRALDLTPQDHPNLPSQLDNLGSSYCTRFQHVGDLDDIEKSIEYKARALDLTPQNHPNLPGQLASLGTCYYTRFQRIGELEDIQKSIEYNTNAFNLTPQDHTSLPSRLANLGMSYYTRFQRLDELEDIEKSIEYNTQAVALTPKDYPDFPYRLAVLGASHYTRFQRTGELGDIERSIEYNKHALDLTPQDHQDLPDRLDLLAASYLARFRRLGMLGDIEKSIEYDTRALDLTPQAHSGLPDRYASLGASYHSRFLRLGKLSDIEKSIEYETRALDLTPRDHTDLPVRLARLGSSYYARFQRLGKLNDIEKSIEYKTRALDLTPQDHPDLCDTRALDLTPKDHPDLPDRLDTLGSSYYDRFQHVGELEDIQRSIEFKSRAVDLTSKDHPKLPDRLASLGSSCYDRFQRTSELEDIGSSIEYQTRALDLTPKDHPDLPSRLANLGVSYYNLFRKASQSLTAAPRRKFQNASKWAELASDHHLLLPTEAYQATIDLLPQFVWLGATINQRYKDLLQVGSLAVEAASAAIHSLDYPRALEWLEHARCVVWNQSLMIRSPLDQLGVSHPDLATDLHALAKELHDVSSATHQAPLSCPVTPEQHAQQRRRLALDYNALLGHARTLPGFENFLQPMKAKDLLRVAQYGTVVVINCYMDHCDALLVIPGQAHVSHLPLPDFTADKAHHARSEMENALRNKGVRERGVKILNEPGQNSSMASVLELLWKDIVKPILHFLGYIHDSSTGILPHIIWCPTGVLSFLPLHAAGDYTQPRSRVFDYVISSYTPTLSALFASSPSSLSPASRILAIGQKNTPHHSPLPGTANELKYLSAHAQNKAQYSQLIGNQATTSVVLDAMEHHDWVHLACHAHQNVSDPTKSGFHLHDGTLDLASINRRSFKNKGLAFLSACQTATGDEQLPDEAIHLASGMLMAGYSSVIATMWSVRDEDAPF</sequence>
<dbReference type="Pfam" id="PF12770">
    <property type="entry name" value="CHAT"/>
    <property type="match status" value="1"/>
</dbReference>
<accession>A0A8H3DDB0</accession>
<organism evidence="2 3">
    <name type="scientific">Rhizoctonia solani</name>
    <dbReference type="NCBI Taxonomy" id="456999"/>
    <lineage>
        <taxon>Eukaryota</taxon>
        <taxon>Fungi</taxon>
        <taxon>Dikarya</taxon>
        <taxon>Basidiomycota</taxon>
        <taxon>Agaricomycotina</taxon>
        <taxon>Agaricomycetes</taxon>
        <taxon>Cantharellales</taxon>
        <taxon>Ceratobasidiaceae</taxon>
        <taxon>Rhizoctonia</taxon>
    </lineage>
</organism>
<evidence type="ECO:0000313" key="3">
    <source>
        <dbReference type="Proteomes" id="UP000663831"/>
    </source>
</evidence>
<evidence type="ECO:0000313" key="2">
    <source>
        <dbReference type="EMBL" id="CAE6520970.1"/>
    </source>
</evidence>
<dbReference type="AlphaFoldDB" id="A0A8H3DDB0"/>
<feature type="non-terminal residue" evidence="2">
    <location>
        <position position="1175"/>
    </location>
</feature>
<dbReference type="InterPro" id="IPR024983">
    <property type="entry name" value="CHAT_dom"/>
</dbReference>
<dbReference type="InterPro" id="IPR011990">
    <property type="entry name" value="TPR-like_helical_dom_sf"/>
</dbReference>
<dbReference type="PANTHER" id="PTHR19959">
    <property type="entry name" value="KINESIN LIGHT CHAIN"/>
    <property type="match status" value="1"/>
</dbReference>
<gene>
    <name evidence="2" type="ORF">RDB_LOCUS144187</name>
</gene>